<feature type="region of interest" description="Disordered" evidence="1">
    <location>
        <begin position="275"/>
        <end position="332"/>
    </location>
</feature>
<feature type="compositionally biased region" description="Low complexity" evidence="1">
    <location>
        <begin position="314"/>
        <end position="323"/>
    </location>
</feature>
<feature type="compositionally biased region" description="Low complexity" evidence="1">
    <location>
        <begin position="380"/>
        <end position="401"/>
    </location>
</feature>
<accession>A0A0W0G620</accession>
<evidence type="ECO:0000256" key="1">
    <source>
        <dbReference type="SAM" id="MobiDB-lite"/>
    </source>
</evidence>
<keyword evidence="2" id="KW-0472">Membrane</keyword>
<feature type="compositionally biased region" description="Low complexity" evidence="1">
    <location>
        <begin position="350"/>
        <end position="373"/>
    </location>
</feature>
<keyword evidence="2" id="KW-0812">Transmembrane</keyword>
<evidence type="ECO:0000313" key="4">
    <source>
        <dbReference type="Proteomes" id="UP000054988"/>
    </source>
</evidence>
<evidence type="ECO:0000256" key="2">
    <source>
        <dbReference type="SAM" id="Phobius"/>
    </source>
</evidence>
<feature type="region of interest" description="Disordered" evidence="1">
    <location>
        <begin position="349"/>
        <end position="404"/>
    </location>
</feature>
<name>A0A0W0G620_MONRR</name>
<feature type="compositionally biased region" description="Low complexity" evidence="1">
    <location>
        <begin position="284"/>
        <end position="298"/>
    </location>
</feature>
<dbReference type="Proteomes" id="UP000054988">
    <property type="component" value="Unassembled WGS sequence"/>
</dbReference>
<evidence type="ECO:0000313" key="3">
    <source>
        <dbReference type="EMBL" id="KTB44008.1"/>
    </source>
</evidence>
<protein>
    <submittedName>
        <fullName evidence="3">Uncharacterized protein</fullName>
    </submittedName>
</protein>
<keyword evidence="2" id="KW-1133">Transmembrane helix</keyword>
<reference evidence="3 4" key="1">
    <citation type="submission" date="2015-12" db="EMBL/GenBank/DDBJ databases">
        <title>Draft genome sequence of Moniliophthora roreri, the causal agent of frosty pod rot of cacao.</title>
        <authorList>
            <person name="Aime M.C."/>
            <person name="Diaz-Valderrama J.R."/>
            <person name="Kijpornyongpan T."/>
            <person name="Phillips-Mora W."/>
        </authorList>
    </citation>
    <scope>NUCLEOTIDE SEQUENCE [LARGE SCALE GENOMIC DNA]</scope>
    <source>
        <strain evidence="3 4">MCA 2952</strain>
    </source>
</reference>
<comment type="caution">
    <text evidence="3">The sequence shown here is derived from an EMBL/GenBank/DDBJ whole genome shotgun (WGS) entry which is preliminary data.</text>
</comment>
<gene>
    <name evidence="3" type="ORF">WG66_3414</name>
</gene>
<proteinExistence type="predicted"/>
<dbReference type="AlphaFoldDB" id="A0A0W0G620"/>
<feature type="compositionally biased region" description="Low complexity" evidence="1">
    <location>
        <begin position="236"/>
        <end position="258"/>
    </location>
</feature>
<dbReference type="EMBL" id="LATX01001027">
    <property type="protein sequence ID" value="KTB44008.1"/>
    <property type="molecule type" value="Genomic_DNA"/>
</dbReference>
<organism evidence="3 4">
    <name type="scientific">Moniliophthora roreri</name>
    <name type="common">Frosty pod rot fungus</name>
    <name type="synonym">Monilia roreri</name>
    <dbReference type="NCBI Taxonomy" id="221103"/>
    <lineage>
        <taxon>Eukaryota</taxon>
        <taxon>Fungi</taxon>
        <taxon>Dikarya</taxon>
        <taxon>Basidiomycota</taxon>
        <taxon>Agaricomycotina</taxon>
        <taxon>Agaricomycetes</taxon>
        <taxon>Agaricomycetidae</taxon>
        <taxon>Agaricales</taxon>
        <taxon>Marasmiineae</taxon>
        <taxon>Marasmiaceae</taxon>
        <taxon>Moniliophthora</taxon>
    </lineage>
</organism>
<feature type="region of interest" description="Disordered" evidence="1">
    <location>
        <begin position="236"/>
        <end position="262"/>
    </location>
</feature>
<feature type="transmembrane region" description="Helical" evidence="2">
    <location>
        <begin position="415"/>
        <end position="434"/>
    </location>
</feature>
<sequence length="512" mass="55823">MFEQTYTAFYHHYRFCVLFAASSSPRLTSEISEYRHQNTVMWSSSSTGYTSSTISNDGVRAVHPDHDHLEWKLYLEQLLDRDMFPFHQRAFGSRSLRSFLSIPLQVSVIFFAGFPLPGSEAVQISSSFSSTQSCQPAKLSWTREHGDPPSFGILVINANDQSEFGQAIPIPQGDSSGEIEVQFPKAGQFLVKGVFLPVEQRPEQISPGHQISVTGSDTCGFAGSIVQSAVQPTVSPTVQPTVQPTTVSPTVRPTVRPTINNPSASTLIITRVNTVSPLPNNSASSTTDVPPTDTTSTSRIAPPGSPPISNLPATGDHNTSSSTGDGGSSTPDAKYAFLNSSFDGWPYSGSSTASPIPPTMSSTSPGNGPSNTTPSPPFIPSTFSTSPASASPLTTTTSTWSHSDARSRLNERNGIILGIIGGIFLVILLLMIYCRRQRLARRRKIEDWRERLFGENREPLPVRRRPSWRLLNLKRQFPGGREDRSSGSTNSNGHWIVDSRPVSVIRPEVMRM</sequence>